<gene>
    <name evidence="1" type="ORF">PHLCEN_2v11969</name>
</gene>
<evidence type="ECO:0000313" key="1">
    <source>
        <dbReference type="EMBL" id="PSR72177.1"/>
    </source>
</evidence>
<protein>
    <submittedName>
        <fullName evidence="1">Uncharacterized protein</fullName>
    </submittedName>
</protein>
<sequence length="227" mass="25299">MSSCKRTARIRKLGPSLWPSYPDRRYCASISSKSSVASIALRLNLSRDPPQYGATQGVAVCIADAAALGEFFRHLHNDSQIKSFLLAFEEIRKERIQNVLKSEVMNLTGMTLPDGEFQQMRDTSFRQNYDLGLDAFDGEDKAARARWEMDKDVFAYDAEEHAAEWWNDWGLLKERAYASESAQPVLDALGPVHIQVSSQSQDVMTRTPQVTAPGILAVSRSGQAPSV</sequence>
<organism evidence="1 2">
    <name type="scientific">Hermanssonia centrifuga</name>
    <dbReference type="NCBI Taxonomy" id="98765"/>
    <lineage>
        <taxon>Eukaryota</taxon>
        <taxon>Fungi</taxon>
        <taxon>Dikarya</taxon>
        <taxon>Basidiomycota</taxon>
        <taxon>Agaricomycotina</taxon>
        <taxon>Agaricomycetes</taxon>
        <taxon>Polyporales</taxon>
        <taxon>Meruliaceae</taxon>
        <taxon>Hermanssonia</taxon>
    </lineage>
</organism>
<dbReference type="STRING" id="98765.A0A2R6NIF0"/>
<dbReference type="AlphaFoldDB" id="A0A2R6NIF0"/>
<name>A0A2R6NIF0_9APHY</name>
<dbReference type="Proteomes" id="UP000186601">
    <property type="component" value="Unassembled WGS sequence"/>
</dbReference>
<dbReference type="EMBL" id="MLYV02001209">
    <property type="protein sequence ID" value="PSR72177.1"/>
    <property type="molecule type" value="Genomic_DNA"/>
</dbReference>
<comment type="caution">
    <text evidence="1">The sequence shown here is derived from an EMBL/GenBank/DDBJ whole genome shotgun (WGS) entry which is preliminary data.</text>
</comment>
<reference evidence="1 2" key="1">
    <citation type="submission" date="2018-02" db="EMBL/GenBank/DDBJ databases">
        <title>Genome sequence of the basidiomycete white-rot fungus Phlebia centrifuga.</title>
        <authorList>
            <person name="Granchi Z."/>
            <person name="Peng M."/>
            <person name="de Vries R.P."/>
            <person name="Hilden K."/>
            <person name="Makela M.R."/>
            <person name="Grigoriev I."/>
            <person name="Riley R."/>
        </authorList>
    </citation>
    <scope>NUCLEOTIDE SEQUENCE [LARGE SCALE GENOMIC DNA]</scope>
    <source>
        <strain evidence="1 2">FBCC195</strain>
    </source>
</reference>
<proteinExistence type="predicted"/>
<dbReference type="InterPro" id="IPR036188">
    <property type="entry name" value="FAD/NAD-bd_sf"/>
</dbReference>
<keyword evidence="2" id="KW-1185">Reference proteome</keyword>
<dbReference type="Gene3D" id="3.50.50.60">
    <property type="entry name" value="FAD/NAD(P)-binding domain"/>
    <property type="match status" value="1"/>
</dbReference>
<evidence type="ECO:0000313" key="2">
    <source>
        <dbReference type="Proteomes" id="UP000186601"/>
    </source>
</evidence>
<accession>A0A2R6NIF0</accession>
<dbReference type="OrthoDB" id="420606at2759"/>